<feature type="transmembrane region" description="Helical" evidence="1">
    <location>
        <begin position="36"/>
        <end position="61"/>
    </location>
</feature>
<dbReference type="Pfam" id="PF00578">
    <property type="entry name" value="AhpC-TSA"/>
    <property type="match status" value="1"/>
</dbReference>
<reference evidence="3 4" key="1">
    <citation type="submission" date="2017-06" db="EMBL/GenBank/DDBJ databases">
        <title>Draft genome sequence of nitrogen-fixing Kosakonia pseudosacchari strain NN143 isolated from sugarcane roots.</title>
        <authorList>
            <person name="Li Y."/>
            <person name="Li S."/>
            <person name="Lin L."/>
            <person name="Wu X."/>
            <person name="Yang L."/>
            <person name="Li Y."/>
            <person name="An Q."/>
        </authorList>
    </citation>
    <scope>NUCLEOTIDE SEQUENCE [LARGE SCALE GENOMIC DNA]</scope>
    <source>
        <strain evidence="3 4">NN143</strain>
    </source>
</reference>
<dbReference type="SUPFAM" id="SSF52833">
    <property type="entry name" value="Thioredoxin-like"/>
    <property type="match status" value="1"/>
</dbReference>
<dbReference type="EMBL" id="NITV01000010">
    <property type="protein sequence ID" value="PDO84180.1"/>
    <property type="molecule type" value="Genomic_DNA"/>
</dbReference>
<protein>
    <submittedName>
        <fullName evidence="3">Cytochrome C biogenesis protein</fullName>
    </submittedName>
</protein>
<dbReference type="CDD" id="cd03012">
    <property type="entry name" value="TlpA_like_DipZ_like"/>
    <property type="match status" value="1"/>
</dbReference>
<accession>A0ABX4IKR1</accession>
<dbReference type="Gene3D" id="3.40.30.10">
    <property type="entry name" value="Glutaredoxin"/>
    <property type="match status" value="1"/>
</dbReference>
<dbReference type="Proteomes" id="UP000219642">
    <property type="component" value="Unassembled WGS sequence"/>
</dbReference>
<dbReference type="PANTHER" id="PTHR42852:SF13">
    <property type="entry name" value="PROTEIN DIPZ"/>
    <property type="match status" value="1"/>
</dbReference>
<evidence type="ECO:0000256" key="1">
    <source>
        <dbReference type="SAM" id="Phobius"/>
    </source>
</evidence>
<dbReference type="PROSITE" id="PS51352">
    <property type="entry name" value="THIOREDOXIN_2"/>
    <property type="match status" value="1"/>
</dbReference>
<evidence type="ECO:0000259" key="2">
    <source>
        <dbReference type="PROSITE" id="PS51352"/>
    </source>
</evidence>
<dbReference type="InterPro" id="IPR013766">
    <property type="entry name" value="Thioredoxin_domain"/>
</dbReference>
<sequence>MVIIAFLGGCLTLLSPCTLPVIPLLFASFGRDKRHLAALLAGMVTMFTLVALLASATQQWIIQANAWGRWLALGLLAVMALSLISPRIASRVMHFAVRAGERLDNRSRRTGGVLSALLAGLSVGLLWAPCAGPILGAVLSTTMLNGANGQTALVLAAYGSGAAAMLALLWLCGDRLFSRLRASLPFSERLRQGAGVAMLGAVVLIGSGASSALQGAGTWTTRLEQQLLSWRALPQPAVTLQPVSEPVVRNTMPPLAGAVSWLNSAPLTPQALKGKVVLVDFWTFDCINCQHTLPYVKAWAEKYRDQGLVVIGVHTPEYPFEKNIQSLQNVVRKENIRFPVAVDNNYAIWNAFGNQYWPAHYYFDAKGQLRQMYFGEGEYQQQEQLIQKLLAEAHS</sequence>
<keyword evidence="1" id="KW-0472">Membrane</keyword>
<feature type="transmembrane region" description="Helical" evidence="1">
    <location>
        <begin position="67"/>
        <end position="89"/>
    </location>
</feature>
<dbReference type="PANTHER" id="PTHR42852">
    <property type="entry name" value="THIOL:DISULFIDE INTERCHANGE PROTEIN DSBE"/>
    <property type="match status" value="1"/>
</dbReference>
<proteinExistence type="predicted"/>
<organism evidence="3 4">
    <name type="scientific">Kosakonia pseudosacchari</name>
    <dbReference type="NCBI Taxonomy" id="1646340"/>
    <lineage>
        <taxon>Bacteria</taxon>
        <taxon>Pseudomonadati</taxon>
        <taxon>Pseudomonadota</taxon>
        <taxon>Gammaproteobacteria</taxon>
        <taxon>Enterobacterales</taxon>
        <taxon>Enterobacteriaceae</taxon>
        <taxon>Kosakonia</taxon>
    </lineage>
</organism>
<feature type="transmembrane region" description="Helical" evidence="1">
    <location>
        <begin position="151"/>
        <end position="172"/>
    </location>
</feature>
<feature type="transmembrane region" description="Helical" evidence="1">
    <location>
        <begin position="6"/>
        <end position="29"/>
    </location>
</feature>
<gene>
    <name evidence="3" type="ORF">BK796_17925</name>
</gene>
<feature type="transmembrane region" description="Helical" evidence="1">
    <location>
        <begin position="110"/>
        <end position="139"/>
    </location>
</feature>
<feature type="transmembrane region" description="Helical" evidence="1">
    <location>
        <begin position="193"/>
        <end position="213"/>
    </location>
</feature>
<evidence type="ECO:0000313" key="3">
    <source>
        <dbReference type="EMBL" id="PDO84180.1"/>
    </source>
</evidence>
<keyword evidence="4" id="KW-1185">Reference proteome</keyword>
<dbReference type="InterPro" id="IPR000866">
    <property type="entry name" value="AhpC/TSA"/>
</dbReference>
<name>A0ABX4IKR1_9ENTR</name>
<keyword evidence="1" id="KW-1133">Transmembrane helix</keyword>
<dbReference type="InterPro" id="IPR050553">
    <property type="entry name" value="Thioredoxin_ResA/DsbE_sf"/>
</dbReference>
<dbReference type="InterPro" id="IPR036249">
    <property type="entry name" value="Thioredoxin-like_sf"/>
</dbReference>
<dbReference type="RefSeq" id="WP_097401517.1">
    <property type="nucleotide sequence ID" value="NZ_CP158850.1"/>
</dbReference>
<comment type="caution">
    <text evidence="3">The sequence shown here is derived from an EMBL/GenBank/DDBJ whole genome shotgun (WGS) entry which is preliminary data.</text>
</comment>
<keyword evidence="1" id="KW-0812">Transmembrane</keyword>
<feature type="domain" description="Thioredoxin" evidence="2">
    <location>
        <begin position="241"/>
        <end position="391"/>
    </location>
</feature>
<evidence type="ECO:0000313" key="4">
    <source>
        <dbReference type="Proteomes" id="UP000219642"/>
    </source>
</evidence>